<dbReference type="eggNOG" id="ENOG502SII6">
    <property type="taxonomic scope" value="Eukaryota"/>
</dbReference>
<dbReference type="PANTHER" id="PTHR21310">
    <property type="entry name" value="AMINOGLYCOSIDE PHOSPHOTRANSFERASE-RELATED-RELATED"/>
    <property type="match status" value="1"/>
</dbReference>
<evidence type="ECO:0000313" key="2">
    <source>
        <dbReference type="Proteomes" id="UP000002035"/>
    </source>
</evidence>
<dbReference type="OMA" id="WESGAFW"/>
<dbReference type="InterPro" id="IPR051678">
    <property type="entry name" value="AGP_Transferase"/>
</dbReference>
<dbReference type="HOGENOM" id="CLU_025005_3_1_1"/>
<proteinExistence type="predicted"/>
<dbReference type="PANTHER" id="PTHR21310:SF37">
    <property type="entry name" value="AMINOGLYCOSIDE PHOSPHOTRANSFERASE DOMAIN-CONTAINING PROTEIN"/>
    <property type="match status" value="1"/>
</dbReference>
<dbReference type="EMBL" id="DS995701">
    <property type="protein sequence ID" value="EEQ28067.1"/>
    <property type="molecule type" value="Genomic_DNA"/>
</dbReference>
<dbReference type="InterPro" id="IPR011009">
    <property type="entry name" value="Kinase-like_dom_sf"/>
</dbReference>
<name>C5FE33_ARTOC</name>
<dbReference type="RefSeq" id="XP_002850851.1">
    <property type="nucleotide sequence ID" value="XM_002850805.1"/>
</dbReference>
<dbReference type="SUPFAM" id="SSF56112">
    <property type="entry name" value="Protein kinase-like (PK-like)"/>
    <property type="match status" value="1"/>
</dbReference>
<accession>C5FE33</accession>
<sequence>MSAAKKRRLLREEKEITYSDIKNEEVNILNELRYFEDQTRFFTDLANRDGWIKSVVAHHLNIDPSRCDLAESAEWLKGSFNICIPVTIQGWIRGQSKHRVLLRLPLPFKVGEAFRPGNADEKIRCEAGTYAWLQENHPDIPIPQLYGFSLSSGESFTMIGNLPLLTRLYHRIYHQILSWINRFIWSDYTILSQYVRHPIATPPDLGYILIECIEPNRGRMLSDTWAKDSNNTTLRTTLFQSLARIMLSLARIPLPQIGSFVIDNNGFILLSNRPLTLEIQQLENDEIPIDIPRDYIYSTTDSYITDIVGIHNNRLLYQPNTINNGSDFIQQATVLTGARVSIPLFFRRDLRRGPFIFSLTDLHQSNIFVDKKWNITSLVDLEWGCSLPIEMTHPPYWLTGDFVDHINEDEYKKLWTEFIQILAQEERDTNRQPQLSAIMIRGWEMGTFWYSLALQNPVAIFRLFIDRIQAKFLREDIYEQYQQEYGLIMTSHWAFNVTDTINKKIGDRREYDNKLRHAFGESALC</sequence>
<dbReference type="STRING" id="554155.C5FE33"/>
<reference evidence="2" key="1">
    <citation type="journal article" date="2012" name="MBio">
        <title>Comparative genome analysis of Trichophyton rubrum and related dermatophytes reveals candidate genes involved in infection.</title>
        <authorList>
            <person name="Martinez D.A."/>
            <person name="Oliver B.G."/>
            <person name="Graeser Y."/>
            <person name="Goldberg J.M."/>
            <person name="Li W."/>
            <person name="Martinez-Rossi N.M."/>
            <person name="Monod M."/>
            <person name="Shelest E."/>
            <person name="Barton R.C."/>
            <person name="Birch E."/>
            <person name="Brakhage A.A."/>
            <person name="Chen Z."/>
            <person name="Gurr S.J."/>
            <person name="Heiman D."/>
            <person name="Heitman J."/>
            <person name="Kosti I."/>
            <person name="Rossi A."/>
            <person name="Saif S."/>
            <person name="Samalova M."/>
            <person name="Saunders C.W."/>
            <person name="Shea T."/>
            <person name="Summerbell R.C."/>
            <person name="Xu J."/>
            <person name="Young S."/>
            <person name="Zeng Q."/>
            <person name="Birren B.W."/>
            <person name="Cuomo C.A."/>
            <person name="White T.C."/>
        </authorList>
    </citation>
    <scope>NUCLEOTIDE SEQUENCE [LARGE SCALE GENOMIC DNA]</scope>
    <source>
        <strain evidence="2">ATCC MYA-4605 / CBS 113480</strain>
    </source>
</reference>
<dbReference type="AlphaFoldDB" id="C5FE33"/>
<protein>
    <recommendedName>
        <fullName evidence="3">Aminoglycoside phosphotransferase domain-containing protein</fullName>
    </recommendedName>
</protein>
<evidence type="ECO:0008006" key="3">
    <source>
        <dbReference type="Google" id="ProtNLM"/>
    </source>
</evidence>
<dbReference type="VEuPathDB" id="FungiDB:MCYG_00955"/>
<keyword evidence="2" id="KW-1185">Reference proteome</keyword>
<evidence type="ECO:0000313" key="1">
    <source>
        <dbReference type="EMBL" id="EEQ28067.1"/>
    </source>
</evidence>
<organism evidence="1 2">
    <name type="scientific">Arthroderma otae (strain ATCC MYA-4605 / CBS 113480)</name>
    <name type="common">Microsporum canis</name>
    <dbReference type="NCBI Taxonomy" id="554155"/>
    <lineage>
        <taxon>Eukaryota</taxon>
        <taxon>Fungi</taxon>
        <taxon>Dikarya</taxon>
        <taxon>Ascomycota</taxon>
        <taxon>Pezizomycotina</taxon>
        <taxon>Eurotiomycetes</taxon>
        <taxon>Eurotiomycetidae</taxon>
        <taxon>Onygenales</taxon>
        <taxon>Arthrodermataceae</taxon>
        <taxon>Microsporum</taxon>
    </lineage>
</organism>
<dbReference type="Proteomes" id="UP000002035">
    <property type="component" value="Unassembled WGS sequence"/>
</dbReference>
<dbReference type="GeneID" id="9223587"/>
<gene>
    <name evidence="1" type="ORF">MCYG_00955</name>
</gene>
<dbReference type="OrthoDB" id="4188079at2759"/>